<dbReference type="EMBL" id="SJPS01000004">
    <property type="protein sequence ID" value="TWU25932.1"/>
    <property type="molecule type" value="Genomic_DNA"/>
</dbReference>
<evidence type="ECO:0000313" key="7">
    <source>
        <dbReference type="Proteomes" id="UP000318437"/>
    </source>
</evidence>
<gene>
    <name evidence="6" type="ORF">Pla144_31460</name>
</gene>
<dbReference type="Gene3D" id="3.60.15.10">
    <property type="entry name" value="Ribonuclease Z/Hydroxyacylglutathione hydrolase-like"/>
    <property type="match status" value="1"/>
</dbReference>
<dbReference type="Proteomes" id="UP000318437">
    <property type="component" value="Unassembled WGS sequence"/>
</dbReference>
<name>A0A5C6CNC0_9BACT</name>
<dbReference type="Pfam" id="PF00753">
    <property type="entry name" value="Lactamase_B"/>
    <property type="match status" value="1"/>
</dbReference>
<evidence type="ECO:0000256" key="4">
    <source>
        <dbReference type="ARBA" id="ARBA00022833"/>
    </source>
</evidence>
<evidence type="ECO:0000256" key="3">
    <source>
        <dbReference type="ARBA" id="ARBA00022801"/>
    </source>
</evidence>
<keyword evidence="2" id="KW-0479">Metal-binding</keyword>
<evidence type="ECO:0000256" key="1">
    <source>
        <dbReference type="ARBA" id="ARBA00001947"/>
    </source>
</evidence>
<dbReference type="GO" id="GO:0016787">
    <property type="term" value="F:hydrolase activity"/>
    <property type="evidence" value="ECO:0007669"/>
    <property type="project" value="UniProtKB-KW"/>
</dbReference>
<keyword evidence="4" id="KW-0862">Zinc</keyword>
<dbReference type="AlphaFoldDB" id="A0A5C6CNC0"/>
<comment type="cofactor">
    <cofactor evidence="1">
        <name>Zn(2+)</name>
        <dbReference type="ChEBI" id="CHEBI:29105"/>
    </cofactor>
</comment>
<evidence type="ECO:0000256" key="2">
    <source>
        <dbReference type="ARBA" id="ARBA00022723"/>
    </source>
</evidence>
<keyword evidence="7" id="KW-1185">Reference proteome</keyword>
<dbReference type="GO" id="GO:0046872">
    <property type="term" value="F:metal ion binding"/>
    <property type="evidence" value="ECO:0007669"/>
    <property type="project" value="UniProtKB-KW"/>
</dbReference>
<dbReference type="PANTHER" id="PTHR46233">
    <property type="entry name" value="HYDROXYACYLGLUTATHIONE HYDROLASE GLOC"/>
    <property type="match status" value="1"/>
</dbReference>
<evidence type="ECO:0000313" key="6">
    <source>
        <dbReference type="EMBL" id="TWU25932.1"/>
    </source>
</evidence>
<sequence>MVYLTRSSGVLGLTDFGFRVGEANLRGCTKLRKERFIHMETATPQIQTIVSMPFDENSYVLSLPGQSECLVIDPGFDPQQIESVIAENQLLPVAILCTHGHADHIAGNGYLKDRWPSCPLVIGKGDASKLSDPEGNLSAGYGFNLVSPLADQTVKDGDLLELAGLKLRVRETPGHSCGHVVFVIEGCQPPIVLGGDVLFAGSIGRTDFPDGSFDDLKKSIHEKLFTLPDETVVLSGHGPSTTVGEEKRSNPFVGIECA</sequence>
<protein>
    <submittedName>
        <fullName evidence="6">Putative metallo-hydrolase</fullName>
        <ecNumber evidence="6">3.-.-.-</ecNumber>
    </submittedName>
</protein>
<feature type="domain" description="Metallo-beta-lactamase" evidence="5">
    <location>
        <begin position="55"/>
        <end position="237"/>
    </location>
</feature>
<evidence type="ECO:0000259" key="5">
    <source>
        <dbReference type="SMART" id="SM00849"/>
    </source>
</evidence>
<organism evidence="6 7">
    <name type="scientific">Bythopirellula polymerisocia</name>
    <dbReference type="NCBI Taxonomy" id="2528003"/>
    <lineage>
        <taxon>Bacteria</taxon>
        <taxon>Pseudomonadati</taxon>
        <taxon>Planctomycetota</taxon>
        <taxon>Planctomycetia</taxon>
        <taxon>Pirellulales</taxon>
        <taxon>Lacipirellulaceae</taxon>
        <taxon>Bythopirellula</taxon>
    </lineage>
</organism>
<dbReference type="CDD" id="cd06262">
    <property type="entry name" value="metallo-hydrolase-like_MBL-fold"/>
    <property type="match status" value="1"/>
</dbReference>
<proteinExistence type="predicted"/>
<dbReference type="PANTHER" id="PTHR46233:SF3">
    <property type="entry name" value="HYDROXYACYLGLUTATHIONE HYDROLASE GLOC"/>
    <property type="match status" value="1"/>
</dbReference>
<comment type="caution">
    <text evidence="6">The sequence shown here is derived from an EMBL/GenBank/DDBJ whole genome shotgun (WGS) entry which is preliminary data.</text>
</comment>
<dbReference type="EC" id="3.-.-.-" evidence="6"/>
<dbReference type="SMART" id="SM00849">
    <property type="entry name" value="Lactamase_B"/>
    <property type="match status" value="1"/>
</dbReference>
<accession>A0A5C6CNC0</accession>
<dbReference type="InterPro" id="IPR001279">
    <property type="entry name" value="Metallo-B-lactamas"/>
</dbReference>
<dbReference type="SUPFAM" id="SSF56281">
    <property type="entry name" value="Metallo-hydrolase/oxidoreductase"/>
    <property type="match status" value="1"/>
</dbReference>
<reference evidence="6 7" key="1">
    <citation type="submission" date="2019-02" db="EMBL/GenBank/DDBJ databases">
        <title>Deep-cultivation of Planctomycetes and their phenomic and genomic characterization uncovers novel biology.</title>
        <authorList>
            <person name="Wiegand S."/>
            <person name="Jogler M."/>
            <person name="Boedeker C."/>
            <person name="Pinto D."/>
            <person name="Vollmers J."/>
            <person name="Rivas-Marin E."/>
            <person name="Kohn T."/>
            <person name="Peeters S.H."/>
            <person name="Heuer A."/>
            <person name="Rast P."/>
            <person name="Oberbeckmann S."/>
            <person name="Bunk B."/>
            <person name="Jeske O."/>
            <person name="Meyerdierks A."/>
            <person name="Storesund J.E."/>
            <person name="Kallscheuer N."/>
            <person name="Luecker S."/>
            <person name="Lage O.M."/>
            <person name="Pohl T."/>
            <person name="Merkel B.J."/>
            <person name="Hornburger P."/>
            <person name="Mueller R.-W."/>
            <person name="Bruemmer F."/>
            <person name="Labrenz M."/>
            <person name="Spormann A.M."/>
            <person name="Op Den Camp H."/>
            <person name="Overmann J."/>
            <person name="Amann R."/>
            <person name="Jetten M.S.M."/>
            <person name="Mascher T."/>
            <person name="Medema M.H."/>
            <person name="Devos D.P."/>
            <person name="Kaster A.-K."/>
            <person name="Ovreas L."/>
            <person name="Rohde M."/>
            <person name="Galperin M.Y."/>
            <person name="Jogler C."/>
        </authorList>
    </citation>
    <scope>NUCLEOTIDE SEQUENCE [LARGE SCALE GENOMIC DNA]</scope>
    <source>
        <strain evidence="6 7">Pla144</strain>
    </source>
</reference>
<keyword evidence="3 6" id="KW-0378">Hydrolase</keyword>
<dbReference type="InterPro" id="IPR036866">
    <property type="entry name" value="RibonucZ/Hydroxyglut_hydro"/>
</dbReference>
<dbReference type="InterPro" id="IPR051453">
    <property type="entry name" value="MBL_Glyoxalase_II"/>
</dbReference>